<dbReference type="InterPro" id="IPR038770">
    <property type="entry name" value="Na+/solute_symporter_sf"/>
</dbReference>
<proteinExistence type="inferred from homology"/>
<evidence type="ECO:0000256" key="2">
    <source>
        <dbReference type="ARBA" id="ARBA00010145"/>
    </source>
</evidence>
<feature type="transmembrane region" description="Helical" evidence="8">
    <location>
        <begin position="39"/>
        <end position="55"/>
    </location>
</feature>
<evidence type="ECO:0000256" key="7">
    <source>
        <dbReference type="ARBA" id="ARBA00023136"/>
    </source>
</evidence>
<protein>
    <submittedName>
        <fullName evidence="9">Membrane protein</fullName>
    </submittedName>
</protein>
<feature type="transmembrane region" description="Helical" evidence="8">
    <location>
        <begin position="160"/>
        <end position="179"/>
    </location>
</feature>
<feature type="transmembrane region" description="Helical" evidence="8">
    <location>
        <begin position="191"/>
        <end position="213"/>
    </location>
</feature>
<feature type="transmembrane region" description="Helical" evidence="8">
    <location>
        <begin position="127"/>
        <end position="148"/>
    </location>
</feature>
<dbReference type="Gene3D" id="1.20.1530.20">
    <property type="match status" value="2"/>
</dbReference>
<evidence type="ECO:0000313" key="10">
    <source>
        <dbReference type="Proteomes" id="UP001057291"/>
    </source>
</evidence>
<feature type="transmembrane region" description="Helical" evidence="8">
    <location>
        <begin position="67"/>
        <end position="86"/>
    </location>
</feature>
<keyword evidence="5 8" id="KW-0812">Transmembrane</keyword>
<accession>A0AAV4LG91</accession>
<organism evidence="9 10">
    <name type="scientific">Collibacillus ludicampi</name>
    <dbReference type="NCBI Taxonomy" id="2771369"/>
    <lineage>
        <taxon>Bacteria</taxon>
        <taxon>Bacillati</taxon>
        <taxon>Bacillota</taxon>
        <taxon>Bacilli</taxon>
        <taxon>Bacillales</taxon>
        <taxon>Alicyclobacillaceae</taxon>
        <taxon>Collibacillus</taxon>
    </lineage>
</organism>
<keyword evidence="6 8" id="KW-1133">Transmembrane helix</keyword>
<name>A0AAV4LG91_9BACL</name>
<comment type="subcellular location">
    <subcellularLocation>
        <location evidence="1">Cell membrane</location>
        <topology evidence="1">Multi-pass membrane protein</topology>
    </subcellularLocation>
</comment>
<dbReference type="PANTHER" id="PTHR36838">
    <property type="entry name" value="AUXIN EFFLUX CARRIER FAMILY PROTEIN"/>
    <property type="match status" value="1"/>
</dbReference>
<keyword evidence="10" id="KW-1185">Reference proteome</keyword>
<reference evidence="9" key="1">
    <citation type="journal article" date="2023" name="Int. J. Syst. Evol. Microbiol.">
        <title>Collibacillus ludicampi gen. nov., sp. nov., a new soil bacterium of the family Alicyclobacillaceae.</title>
        <authorList>
            <person name="Jojima T."/>
            <person name="Ioku Y."/>
            <person name="Fukuta Y."/>
            <person name="Shirasaka N."/>
            <person name="Matsumura Y."/>
            <person name="Mori M."/>
        </authorList>
    </citation>
    <scope>NUCLEOTIDE SEQUENCE</scope>
    <source>
        <strain evidence="9">TP075</strain>
    </source>
</reference>
<evidence type="ECO:0000256" key="6">
    <source>
        <dbReference type="ARBA" id="ARBA00022989"/>
    </source>
</evidence>
<comment type="caution">
    <text evidence="9">The sequence shown here is derived from an EMBL/GenBank/DDBJ whole genome shotgun (WGS) entry which is preliminary data.</text>
</comment>
<keyword evidence="3" id="KW-0813">Transport</keyword>
<dbReference type="InterPro" id="IPR004776">
    <property type="entry name" value="Mem_transp_PIN-like"/>
</dbReference>
<dbReference type="AlphaFoldDB" id="A0AAV4LG91"/>
<evidence type="ECO:0000313" key="9">
    <source>
        <dbReference type="EMBL" id="GIM46654.1"/>
    </source>
</evidence>
<evidence type="ECO:0000256" key="5">
    <source>
        <dbReference type="ARBA" id="ARBA00022692"/>
    </source>
</evidence>
<evidence type="ECO:0000256" key="1">
    <source>
        <dbReference type="ARBA" id="ARBA00004651"/>
    </source>
</evidence>
<feature type="transmembrane region" description="Helical" evidence="8">
    <location>
        <begin position="6"/>
        <end position="27"/>
    </location>
</feature>
<evidence type="ECO:0000256" key="4">
    <source>
        <dbReference type="ARBA" id="ARBA00022475"/>
    </source>
</evidence>
<feature type="transmembrane region" description="Helical" evidence="8">
    <location>
        <begin position="287"/>
        <end position="306"/>
    </location>
</feature>
<keyword evidence="7 8" id="KW-0472">Membrane</keyword>
<dbReference type="Proteomes" id="UP001057291">
    <property type="component" value="Unassembled WGS sequence"/>
</dbReference>
<gene>
    <name evidence="9" type="ORF">DNHGIG_22030</name>
</gene>
<dbReference type="RefSeq" id="WP_282199723.1">
    <property type="nucleotide sequence ID" value="NZ_BOQE01000001.1"/>
</dbReference>
<dbReference type="Pfam" id="PF03547">
    <property type="entry name" value="Mem_trans"/>
    <property type="match status" value="2"/>
</dbReference>
<dbReference type="GO" id="GO:0055085">
    <property type="term" value="P:transmembrane transport"/>
    <property type="evidence" value="ECO:0007669"/>
    <property type="project" value="InterPro"/>
</dbReference>
<evidence type="ECO:0000256" key="3">
    <source>
        <dbReference type="ARBA" id="ARBA00022448"/>
    </source>
</evidence>
<feature type="transmembrane region" description="Helical" evidence="8">
    <location>
        <begin position="254"/>
        <end position="275"/>
    </location>
</feature>
<feature type="transmembrane region" description="Helical" evidence="8">
    <location>
        <begin position="98"/>
        <end position="121"/>
    </location>
</feature>
<sequence length="307" mass="33820">MGHAFLSTIYHVFLPILFPVIGGALLYRFRGIDTKPISTLALYVLSPALIFESIFKAKISFHDISEIMIFSFVNLLSLWLISTILCKLYSLSMEERAGLTMVSTFTNCVNYGLPLVMLAFGKSGLDIAAVYVIIQMILVNTLGVYFAARSHFTVKKAVKSVFAMPSVYATLLAVLLRLLHVHLPDTVDKGFTMLSDSYSPVVLSVLGVQMMSVKRVKLPQTYQRAFWAGLFVRLLAAPLLAYVILNVIAVKGLLFSVLLILASMPAAVNAIILAEQFNAAPQCVSKCILWTTLSSFLVLPVILKMLT</sequence>
<dbReference type="PANTHER" id="PTHR36838:SF1">
    <property type="entry name" value="SLR1864 PROTEIN"/>
    <property type="match status" value="1"/>
</dbReference>
<keyword evidence="4" id="KW-1003">Cell membrane</keyword>
<evidence type="ECO:0000256" key="8">
    <source>
        <dbReference type="SAM" id="Phobius"/>
    </source>
</evidence>
<comment type="similarity">
    <text evidence="2">Belongs to the auxin efflux carrier (TC 2.A.69) family.</text>
</comment>
<feature type="transmembrane region" description="Helical" evidence="8">
    <location>
        <begin position="225"/>
        <end position="248"/>
    </location>
</feature>
<dbReference type="GO" id="GO:0005886">
    <property type="term" value="C:plasma membrane"/>
    <property type="evidence" value="ECO:0007669"/>
    <property type="project" value="UniProtKB-SubCell"/>
</dbReference>
<dbReference type="EMBL" id="BOQE01000001">
    <property type="protein sequence ID" value="GIM46654.1"/>
    <property type="molecule type" value="Genomic_DNA"/>
</dbReference>